<gene>
    <name evidence="4" type="ORF">SAMN05444380_10617</name>
</gene>
<dbReference type="PRINTS" id="PR00081">
    <property type="entry name" value="GDHRDH"/>
</dbReference>
<evidence type="ECO:0000256" key="1">
    <source>
        <dbReference type="ARBA" id="ARBA00006484"/>
    </source>
</evidence>
<dbReference type="GO" id="GO:0016491">
    <property type="term" value="F:oxidoreductase activity"/>
    <property type="evidence" value="ECO:0007669"/>
    <property type="project" value="UniProtKB-KW"/>
</dbReference>
<proteinExistence type="inferred from homology"/>
<dbReference type="STRING" id="385682.SAMN05444380_10617"/>
<name>A0A1I1XKT3_9BACT</name>
<evidence type="ECO:0000313" key="5">
    <source>
        <dbReference type="Proteomes" id="UP000181976"/>
    </source>
</evidence>
<dbReference type="OrthoDB" id="9786056at2"/>
<dbReference type="Gene3D" id="3.40.50.720">
    <property type="entry name" value="NAD(P)-binding Rossmann-like Domain"/>
    <property type="match status" value="1"/>
</dbReference>
<dbReference type="RefSeq" id="WP_010528472.1">
    <property type="nucleotide sequence ID" value="NZ_AFSL01000085.1"/>
</dbReference>
<sequence>MKSKTVLITGASSGIGKATVTYFAQRGWNVAATMRDPSRAGKIKDLTGVVIYRLDVTQPNMVEETILKAWDEFKGIDVVINNAGYGALGVFEGANDDQIIRQIDTNFIGTLRVIKAILPLMRLRKKGTIINLSSVAGRMGLPLYSLYNASKYAIEGFTESLYYEVRPFNIHVRLIEPGPVSTEFYGKSKEDIIPPDHEKYIAISQKVAHFYNLTFKYASQPKVVAKTIFKAATSKKHKLRFKPGFQARIFIFIYRMLPFSWFQKTIRLIANI</sequence>
<keyword evidence="2" id="KW-0560">Oxidoreductase</keyword>
<evidence type="ECO:0000313" key="4">
    <source>
        <dbReference type="EMBL" id="SFE06000.1"/>
    </source>
</evidence>
<dbReference type="CDD" id="cd05374">
    <property type="entry name" value="17beta-HSD-like_SDR_c"/>
    <property type="match status" value="1"/>
</dbReference>
<evidence type="ECO:0000256" key="3">
    <source>
        <dbReference type="RuleBase" id="RU000363"/>
    </source>
</evidence>
<dbReference type="FunCoup" id="A0A1I1XKT3">
    <property type="interactions" value="291"/>
</dbReference>
<evidence type="ECO:0000256" key="2">
    <source>
        <dbReference type="ARBA" id="ARBA00023002"/>
    </source>
</evidence>
<dbReference type="InterPro" id="IPR051911">
    <property type="entry name" value="SDR_oxidoreductase"/>
</dbReference>
<dbReference type="eggNOG" id="COG4221">
    <property type="taxonomic scope" value="Bacteria"/>
</dbReference>
<comment type="similarity">
    <text evidence="1 3">Belongs to the short-chain dehydrogenases/reductases (SDR) family.</text>
</comment>
<dbReference type="PANTHER" id="PTHR43976:SF16">
    <property type="entry name" value="SHORT-CHAIN DEHYDROGENASE_REDUCTASE FAMILY PROTEIN"/>
    <property type="match status" value="1"/>
</dbReference>
<dbReference type="AlphaFoldDB" id="A0A1I1XKT3"/>
<dbReference type="InParanoid" id="A0A1I1XKT3"/>
<dbReference type="Proteomes" id="UP000181976">
    <property type="component" value="Unassembled WGS sequence"/>
</dbReference>
<reference evidence="4 5" key="1">
    <citation type="submission" date="2016-10" db="EMBL/GenBank/DDBJ databases">
        <authorList>
            <person name="de Groot N.N."/>
        </authorList>
    </citation>
    <scope>NUCLEOTIDE SEQUENCE [LARGE SCALE GENOMIC DNA]</scope>
    <source>
        <strain evidence="4 5">DSM 19012</strain>
    </source>
</reference>
<organism evidence="4 5">
    <name type="scientific">Thermophagus xiamenensis</name>
    <dbReference type="NCBI Taxonomy" id="385682"/>
    <lineage>
        <taxon>Bacteria</taxon>
        <taxon>Pseudomonadati</taxon>
        <taxon>Bacteroidota</taxon>
        <taxon>Bacteroidia</taxon>
        <taxon>Marinilabiliales</taxon>
        <taxon>Marinilabiliaceae</taxon>
        <taxon>Thermophagus</taxon>
    </lineage>
</organism>
<dbReference type="Pfam" id="PF00106">
    <property type="entry name" value="adh_short"/>
    <property type="match status" value="1"/>
</dbReference>
<dbReference type="PANTHER" id="PTHR43976">
    <property type="entry name" value="SHORT CHAIN DEHYDROGENASE"/>
    <property type="match status" value="1"/>
</dbReference>
<dbReference type="EMBL" id="FONA01000006">
    <property type="protein sequence ID" value="SFE06000.1"/>
    <property type="molecule type" value="Genomic_DNA"/>
</dbReference>
<keyword evidence="5" id="KW-1185">Reference proteome</keyword>
<protein>
    <submittedName>
        <fullName evidence="4">Short-chain dehydrogenase</fullName>
    </submittedName>
</protein>
<accession>A0A1I1XKT3</accession>
<dbReference type="PRINTS" id="PR00080">
    <property type="entry name" value="SDRFAMILY"/>
</dbReference>
<dbReference type="InterPro" id="IPR036291">
    <property type="entry name" value="NAD(P)-bd_dom_sf"/>
</dbReference>
<dbReference type="SUPFAM" id="SSF51735">
    <property type="entry name" value="NAD(P)-binding Rossmann-fold domains"/>
    <property type="match status" value="1"/>
</dbReference>
<dbReference type="InterPro" id="IPR002347">
    <property type="entry name" value="SDR_fam"/>
</dbReference>